<dbReference type="InterPro" id="IPR012902">
    <property type="entry name" value="N_methyl_site"/>
</dbReference>
<dbReference type="InterPro" id="IPR001082">
    <property type="entry name" value="Pilin"/>
</dbReference>
<dbReference type="PANTHER" id="PTHR30093:SF34">
    <property type="entry name" value="PREPILIN PEPTIDASE-DEPENDENT PROTEIN D"/>
    <property type="match status" value="1"/>
</dbReference>
<dbReference type="RefSeq" id="WP_193952127.1">
    <property type="nucleotide sequence ID" value="NZ_JADEYS010000003.1"/>
</dbReference>
<dbReference type="GO" id="GO:0007155">
    <property type="term" value="P:cell adhesion"/>
    <property type="evidence" value="ECO:0007669"/>
    <property type="project" value="InterPro"/>
</dbReference>
<accession>A0A8J7FI87</accession>
<dbReference type="GO" id="GO:0044096">
    <property type="term" value="C:type IV pilus"/>
    <property type="evidence" value="ECO:0007669"/>
    <property type="project" value="TreeGrafter"/>
</dbReference>
<comment type="caution">
    <text evidence="5">The sequence shown here is derived from an EMBL/GenBank/DDBJ whole genome shotgun (WGS) entry which is preliminary data.</text>
</comment>
<dbReference type="SUPFAM" id="SSF54523">
    <property type="entry name" value="Pili subunits"/>
    <property type="match status" value="1"/>
</dbReference>
<feature type="transmembrane region" description="Helical" evidence="4">
    <location>
        <begin position="12"/>
        <end position="30"/>
    </location>
</feature>
<reference evidence="5" key="1">
    <citation type="submission" date="2020-10" db="EMBL/GenBank/DDBJ databases">
        <title>Bacterium isolated from coastal waters sediment.</title>
        <authorList>
            <person name="Chen R.-J."/>
            <person name="Lu D.-C."/>
            <person name="Zhu K.-L."/>
            <person name="Du Z.-J."/>
        </authorList>
    </citation>
    <scope>NUCLEOTIDE SEQUENCE</scope>
    <source>
        <strain evidence="5">N1Y112</strain>
    </source>
</reference>
<evidence type="ECO:0000256" key="1">
    <source>
        <dbReference type="ARBA" id="ARBA00005233"/>
    </source>
</evidence>
<dbReference type="Proteomes" id="UP000640333">
    <property type="component" value="Unassembled WGS sequence"/>
</dbReference>
<comment type="similarity">
    <text evidence="1 3">Belongs to the N-Me-Phe pilin family.</text>
</comment>
<dbReference type="AlphaFoldDB" id="A0A8J7FI87"/>
<evidence type="ECO:0000313" key="5">
    <source>
        <dbReference type="EMBL" id="MBE9396583.1"/>
    </source>
</evidence>
<organism evidence="5 6">
    <name type="scientific">Pontibacterium sinense</name>
    <dbReference type="NCBI Taxonomy" id="2781979"/>
    <lineage>
        <taxon>Bacteria</taxon>
        <taxon>Pseudomonadati</taxon>
        <taxon>Pseudomonadota</taxon>
        <taxon>Gammaproteobacteria</taxon>
        <taxon>Oceanospirillales</taxon>
        <taxon>Oceanospirillaceae</taxon>
        <taxon>Pontibacterium</taxon>
    </lineage>
</organism>
<dbReference type="InterPro" id="IPR045584">
    <property type="entry name" value="Pilin-like"/>
</dbReference>
<keyword evidence="6" id="KW-1185">Reference proteome</keyword>
<sequence>MKKQQGFTLIELMIVVAIIGILAAIALPAYQDYTKRARYTEVINMSNGVKTAVEICAQEAGAVLTSCVAATTTGGTSTITTGDDASVFAAANAAASNTVVTSVAVSNTGVITIIPVAANGIVAGDTYVLTPSVTNGQISWTNNGTTKSGCIANNTCKAN</sequence>
<dbReference type="GO" id="GO:0043107">
    <property type="term" value="P:type IV pilus-dependent motility"/>
    <property type="evidence" value="ECO:0007669"/>
    <property type="project" value="TreeGrafter"/>
</dbReference>
<keyword evidence="2" id="KW-0488">Methylation</keyword>
<keyword evidence="4" id="KW-0472">Membrane</keyword>
<evidence type="ECO:0000256" key="4">
    <source>
        <dbReference type="SAM" id="Phobius"/>
    </source>
</evidence>
<dbReference type="Pfam" id="PF00114">
    <property type="entry name" value="Pilin"/>
    <property type="match status" value="1"/>
</dbReference>
<name>A0A8J7FI87_9GAMM</name>
<dbReference type="PANTHER" id="PTHR30093">
    <property type="entry name" value="GENERAL SECRETION PATHWAY PROTEIN G"/>
    <property type="match status" value="1"/>
</dbReference>
<proteinExistence type="inferred from homology"/>
<dbReference type="EMBL" id="JADEYS010000003">
    <property type="protein sequence ID" value="MBE9396583.1"/>
    <property type="molecule type" value="Genomic_DNA"/>
</dbReference>
<evidence type="ECO:0000256" key="2">
    <source>
        <dbReference type="ARBA" id="ARBA00022481"/>
    </source>
</evidence>
<dbReference type="PROSITE" id="PS00409">
    <property type="entry name" value="PROKAR_NTER_METHYL"/>
    <property type="match status" value="1"/>
</dbReference>
<evidence type="ECO:0000313" key="6">
    <source>
        <dbReference type="Proteomes" id="UP000640333"/>
    </source>
</evidence>
<protein>
    <submittedName>
        <fullName evidence="5">Prepilin-type N-terminal cleavage/methylation domain-containing protein</fullName>
    </submittedName>
</protein>
<keyword evidence="3" id="KW-0281">Fimbrium</keyword>
<gene>
    <name evidence="5" type="ORF">IOQ59_04830</name>
</gene>
<dbReference type="NCBIfam" id="TIGR02532">
    <property type="entry name" value="IV_pilin_GFxxxE"/>
    <property type="match status" value="1"/>
</dbReference>
<keyword evidence="4" id="KW-0812">Transmembrane</keyword>
<dbReference type="Gene3D" id="3.30.700.10">
    <property type="entry name" value="Glycoprotein, Type 4 Pilin"/>
    <property type="match status" value="1"/>
</dbReference>
<dbReference type="Pfam" id="PF07963">
    <property type="entry name" value="N_methyl"/>
    <property type="match status" value="1"/>
</dbReference>
<evidence type="ECO:0000256" key="3">
    <source>
        <dbReference type="RuleBase" id="RU000389"/>
    </source>
</evidence>
<keyword evidence="4" id="KW-1133">Transmembrane helix</keyword>